<name>A0A933GNR1_UNCTE</name>
<dbReference type="Gene3D" id="3.40.50.300">
    <property type="entry name" value="P-loop containing nucleotide triphosphate hydrolases"/>
    <property type="match status" value="1"/>
</dbReference>
<dbReference type="InterPro" id="IPR011006">
    <property type="entry name" value="CheY-like_superfamily"/>
</dbReference>
<dbReference type="SUPFAM" id="SSF52172">
    <property type="entry name" value="CheY-like"/>
    <property type="match status" value="1"/>
</dbReference>
<dbReference type="EMBL" id="JACQWF010000309">
    <property type="protein sequence ID" value="MBI4596094.1"/>
    <property type="molecule type" value="Genomic_DNA"/>
</dbReference>
<organism evidence="10 11">
    <name type="scientific">Tectimicrobiota bacterium</name>
    <dbReference type="NCBI Taxonomy" id="2528274"/>
    <lineage>
        <taxon>Bacteria</taxon>
        <taxon>Pseudomonadati</taxon>
        <taxon>Nitrospinota/Tectimicrobiota group</taxon>
        <taxon>Candidatus Tectimicrobiota</taxon>
    </lineage>
</organism>
<dbReference type="PROSITE" id="PS50110">
    <property type="entry name" value="RESPONSE_REGULATORY"/>
    <property type="match status" value="1"/>
</dbReference>
<evidence type="ECO:0000259" key="9">
    <source>
        <dbReference type="PROSITE" id="PS50110"/>
    </source>
</evidence>
<evidence type="ECO:0000259" key="8">
    <source>
        <dbReference type="PROSITE" id="PS50045"/>
    </source>
</evidence>
<dbReference type="GO" id="GO:0005524">
    <property type="term" value="F:ATP binding"/>
    <property type="evidence" value="ECO:0007669"/>
    <property type="project" value="UniProtKB-KW"/>
</dbReference>
<evidence type="ECO:0000313" key="10">
    <source>
        <dbReference type="EMBL" id="MBI4596094.1"/>
    </source>
</evidence>
<dbReference type="InterPro" id="IPR027417">
    <property type="entry name" value="P-loop_NTPase"/>
</dbReference>
<dbReference type="Gene3D" id="1.10.8.60">
    <property type="match status" value="1"/>
</dbReference>
<dbReference type="PANTHER" id="PTHR32071">
    <property type="entry name" value="TRANSCRIPTIONAL REGULATORY PROTEIN"/>
    <property type="match status" value="1"/>
</dbReference>
<dbReference type="InterPro" id="IPR009057">
    <property type="entry name" value="Homeodomain-like_sf"/>
</dbReference>
<sequence>MFRKNLIIVDDEKLIRWSLEKQLSKEGYDILTAASGQEVLEIINRKIPDLLLLDVKLPDINGIDLLKQIKEIDNEIVVIMMTAYQDIETAVHAIKLGAYDYISKPLEIEKMKKVIKEALEKVSLQKEVTYLRELQQKTFRHEQLVGRSSQITQVFDLISKMAPTDATVLISGESGTGKDLVSRAIHQQSQRAKGPFIDINCAAVPETLLENELFGHEKGAYTDAKELKKGLFEMAKGGTIFLDEIGDMALPMQSKILKVSENKRLRRIGATKELEVDVRIITATNKDLAHLVKEGRFREDLYWRLKVVVINLPSLRERKGDIPLLVDFFIDQFNKEYKTKCRGVTKEVLERLVAYNWPGNVRELRNVIERCVILCGQGHIMAGLLPSEIYNPFPKDNAEFALNQINLSLPPDGISLEQVEKELIKKALVMTKGNQTKAARLLRISRDTLRYRIEKFNLEEACVEA</sequence>
<dbReference type="InterPro" id="IPR025662">
    <property type="entry name" value="Sigma_54_int_dom_ATP-bd_1"/>
</dbReference>
<dbReference type="Pfam" id="PF25601">
    <property type="entry name" value="AAA_lid_14"/>
    <property type="match status" value="1"/>
</dbReference>
<dbReference type="FunFam" id="3.40.50.2300:FF:000018">
    <property type="entry name" value="DNA-binding transcriptional regulator NtrC"/>
    <property type="match status" value="1"/>
</dbReference>
<proteinExistence type="predicted"/>
<dbReference type="InterPro" id="IPR001789">
    <property type="entry name" value="Sig_transdc_resp-reg_receiver"/>
</dbReference>
<keyword evidence="3" id="KW-0067">ATP-binding</keyword>
<dbReference type="SMART" id="SM00448">
    <property type="entry name" value="REC"/>
    <property type="match status" value="1"/>
</dbReference>
<evidence type="ECO:0000256" key="3">
    <source>
        <dbReference type="ARBA" id="ARBA00022840"/>
    </source>
</evidence>
<dbReference type="Gene3D" id="1.10.10.60">
    <property type="entry name" value="Homeodomain-like"/>
    <property type="match status" value="1"/>
</dbReference>
<dbReference type="GO" id="GO:0043565">
    <property type="term" value="F:sequence-specific DNA binding"/>
    <property type="evidence" value="ECO:0007669"/>
    <property type="project" value="InterPro"/>
</dbReference>
<dbReference type="InterPro" id="IPR002078">
    <property type="entry name" value="Sigma_54_int"/>
</dbReference>
<dbReference type="GO" id="GO:0000160">
    <property type="term" value="P:phosphorelay signal transduction system"/>
    <property type="evidence" value="ECO:0007669"/>
    <property type="project" value="UniProtKB-KW"/>
</dbReference>
<comment type="caution">
    <text evidence="10">The sequence shown here is derived from an EMBL/GenBank/DDBJ whole genome shotgun (WGS) entry which is preliminary data.</text>
</comment>
<reference evidence="10" key="1">
    <citation type="submission" date="2020-07" db="EMBL/GenBank/DDBJ databases">
        <title>Huge and variable diversity of episymbiotic CPR bacteria and DPANN archaea in groundwater ecosystems.</title>
        <authorList>
            <person name="He C.Y."/>
            <person name="Keren R."/>
            <person name="Whittaker M."/>
            <person name="Farag I.F."/>
            <person name="Doudna J."/>
            <person name="Cate J.H.D."/>
            <person name="Banfield J.F."/>
        </authorList>
    </citation>
    <scope>NUCLEOTIDE SEQUENCE</scope>
    <source>
        <strain evidence="10">NC_groundwater_1482_Ag_S-0.65um_47_24</strain>
    </source>
</reference>
<dbReference type="PROSITE" id="PS50045">
    <property type="entry name" value="SIGMA54_INTERACT_4"/>
    <property type="match status" value="1"/>
</dbReference>
<keyword evidence="5" id="KW-0805">Transcription regulation</keyword>
<evidence type="ECO:0000256" key="6">
    <source>
        <dbReference type="ARBA" id="ARBA00023163"/>
    </source>
</evidence>
<dbReference type="Pfam" id="PF02954">
    <property type="entry name" value="HTH_8"/>
    <property type="match status" value="1"/>
</dbReference>
<keyword evidence="2" id="KW-0547">Nucleotide-binding</keyword>
<feature type="domain" description="Sigma-54 factor interaction" evidence="8">
    <location>
        <begin position="144"/>
        <end position="373"/>
    </location>
</feature>
<dbReference type="AlphaFoldDB" id="A0A933GNR1"/>
<dbReference type="SUPFAM" id="SSF52540">
    <property type="entry name" value="P-loop containing nucleoside triphosphate hydrolases"/>
    <property type="match status" value="1"/>
</dbReference>
<dbReference type="PANTHER" id="PTHR32071:SF113">
    <property type="entry name" value="ALGINATE BIOSYNTHESIS TRANSCRIPTIONAL REGULATORY PROTEIN ALGB"/>
    <property type="match status" value="1"/>
</dbReference>
<evidence type="ECO:0000313" key="11">
    <source>
        <dbReference type="Proteomes" id="UP000772181"/>
    </source>
</evidence>
<dbReference type="CDD" id="cd00009">
    <property type="entry name" value="AAA"/>
    <property type="match status" value="1"/>
</dbReference>
<dbReference type="PROSITE" id="PS00675">
    <property type="entry name" value="SIGMA54_INTERACT_1"/>
    <property type="match status" value="1"/>
</dbReference>
<dbReference type="PROSITE" id="PS00688">
    <property type="entry name" value="SIGMA54_INTERACT_3"/>
    <property type="match status" value="1"/>
</dbReference>
<dbReference type="GO" id="GO:0006355">
    <property type="term" value="P:regulation of DNA-templated transcription"/>
    <property type="evidence" value="ECO:0007669"/>
    <property type="project" value="InterPro"/>
</dbReference>
<dbReference type="InterPro" id="IPR025944">
    <property type="entry name" value="Sigma_54_int_dom_CS"/>
</dbReference>
<dbReference type="Pfam" id="PF00072">
    <property type="entry name" value="Response_reg"/>
    <property type="match status" value="1"/>
</dbReference>
<evidence type="ECO:0000256" key="7">
    <source>
        <dbReference type="PROSITE-ProRule" id="PRU00169"/>
    </source>
</evidence>
<gene>
    <name evidence="10" type="ORF">HY730_06915</name>
</gene>
<protein>
    <submittedName>
        <fullName evidence="10">Sigma-54-dependent Fis family transcriptional regulator</fullName>
    </submittedName>
</protein>
<feature type="domain" description="Response regulatory" evidence="9">
    <location>
        <begin position="5"/>
        <end position="119"/>
    </location>
</feature>
<evidence type="ECO:0000256" key="1">
    <source>
        <dbReference type="ARBA" id="ARBA00022553"/>
    </source>
</evidence>
<keyword evidence="6" id="KW-0804">Transcription</keyword>
<accession>A0A933GNR1</accession>
<evidence type="ECO:0000256" key="5">
    <source>
        <dbReference type="ARBA" id="ARBA00023015"/>
    </source>
</evidence>
<keyword evidence="4" id="KW-0902">Two-component regulatory system</keyword>
<evidence type="ECO:0000256" key="4">
    <source>
        <dbReference type="ARBA" id="ARBA00023012"/>
    </source>
</evidence>
<dbReference type="InterPro" id="IPR003593">
    <property type="entry name" value="AAA+_ATPase"/>
</dbReference>
<dbReference type="Pfam" id="PF00158">
    <property type="entry name" value="Sigma54_activat"/>
    <property type="match status" value="1"/>
</dbReference>
<dbReference type="SMART" id="SM00382">
    <property type="entry name" value="AAA"/>
    <property type="match status" value="1"/>
</dbReference>
<dbReference type="SUPFAM" id="SSF46689">
    <property type="entry name" value="Homeodomain-like"/>
    <property type="match status" value="1"/>
</dbReference>
<dbReference type="Proteomes" id="UP000772181">
    <property type="component" value="Unassembled WGS sequence"/>
</dbReference>
<dbReference type="Gene3D" id="3.40.50.2300">
    <property type="match status" value="1"/>
</dbReference>
<dbReference type="InterPro" id="IPR058031">
    <property type="entry name" value="AAA_lid_NorR"/>
</dbReference>
<dbReference type="InterPro" id="IPR002197">
    <property type="entry name" value="HTH_Fis"/>
</dbReference>
<evidence type="ECO:0000256" key="2">
    <source>
        <dbReference type="ARBA" id="ARBA00022741"/>
    </source>
</evidence>
<dbReference type="PRINTS" id="PR01590">
    <property type="entry name" value="HTHFIS"/>
</dbReference>
<keyword evidence="1 7" id="KW-0597">Phosphoprotein</keyword>
<dbReference type="FunFam" id="3.40.50.300:FF:000006">
    <property type="entry name" value="DNA-binding transcriptional regulator NtrC"/>
    <property type="match status" value="1"/>
</dbReference>
<feature type="modified residue" description="4-aspartylphosphate" evidence="7">
    <location>
        <position position="54"/>
    </location>
</feature>